<name>A0A2U2B422_9BACT</name>
<evidence type="ECO:0000256" key="1">
    <source>
        <dbReference type="SAM" id="Phobius"/>
    </source>
</evidence>
<dbReference type="AlphaFoldDB" id="A0A2U2B422"/>
<dbReference type="EMBL" id="QEWP01000025">
    <property type="protein sequence ID" value="PWD97808.1"/>
    <property type="molecule type" value="Genomic_DNA"/>
</dbReference>
<organism evidence="2 3">
    <name type="scientific">Marinilabilia rubra</name>
    <dbReference type="NCBI Taxonomy" id="2162893"/>
    <lineage>
        <taxon>Bacteria</taxon>
        <taxon>Pseudomonadati</taxon>
        <taxon>Bacteroidota</taxon>
        <taxon>Bacteroidia</taxon>
        <taxon>Marinilabiliales</taxon>
        <taxon>Marinilabiliaceae</taxon>
        <taxon>Marinilabilia</taxon>
    </lineage>
</organism>
<protein>
    <submittedName>
        <fullName evidence="2">Uncharacterized protein</fullName>
    </submittedName>
</protein>
<reference evidence="2 3" key="1">
    <citation type="submission" date="2018-05" db="EMBL/GenBank/DDBJ databases">
        <title>Marinilabilia rubrum sp. nov., isolated from saltern sediment.</title>
        <authorList>
            <person name="Zhang R."/>
        </authorList>
    </citation>
    <scope>NUCLEOTIDE SEQUENCE [LARGE SCALE GENOMIC DNA]</scope>
    <source>
        <strain evidence="2 3">WTE16</strain>
    </source>
</reference>
<keyword evidence="1" id="KW-0472">Membrane</keyword>
<evidence type="ECO:0000313" key="3">
    <source>
        <dbReference type="Proteomes" id="UP000244956"/>
    </source>
</evidence>
<evidence type="ECO:0000313" key="2">
    <source>
        <dbReference type="EMBL" id="PWD97808.1"/>
    </source>
</evidence>
<proteinExistence type="predicted"/>
<accession>A0A2U2B422</accession>
<keyword evidence="1" id="KW-1133">Transmembrane helix</keyword>
<sequence length="27" mass="3145">MASRINNAHFYPFFISLAAIILTIYRT</sequence>
<keyword evidence="3" id="KW-1185">Reference proteome</keyword>
<keyword evidence="1" id="KW-0812">Transmembrane</keyword>
<comment type="caution">
    <text evidence="2">The sequence shown here is derived from an EMBL/GenBank/DDBJ whole genome shotgun (WGS) entry which is preliminary data.</text>
</comment>
<feature type="transmembrane region" description="Helical" evidence="1">
    <location>
        <begin position="7"/>
        <end position="25"/>
    </location>
</feature>
<dbReference type="Proteomes" id="UP000244956">
    <property type="component" value="Unassembled WGS sequence"/>
</dbReference>
<gene>
    <name evidence="2" type="ORF">DDZ16_18915</name>
</gene>